<name>A0ABV2HH12_9HYPH</name>
<evidence type="ECO:0000313" key="1">
    <source>
        <dbReference type="EMBL" id="MET3589843.1"/>
    </source>
</evidence>
<dbReference type="Proteomes" id="UP001549086">
    <property type="component" value="Unassembled WGS sequence"/>
</dbReference>
<accession>A0ABV2HH12</accession>
<gene>
    <name evidence="1" type="ORF">ABID23_000931</name>
</gene>
<dbReference type="EMBL" id="JBEPLI010000008">
    <property type="protein sequence ID" value="MET3589843.1"/>
    <property type="molecule type" value="Genomic_DNA"/>
</dbReference>
<comment type="caution">
    <text evidence="1">The sequence shown here is derived from an EMBL/GenBank/DDBJ whole genome shotgun (WGS) entry which is preliminary data.</text>
</comment>
<dbReference type="InterPro" id="IPR036900">
    <property type="entry name" value="A-D-PHexomutase_C_sf"/>
</dbReference>
<keyword evidence="2" id="KW-1185">Reference proteome</keyword>
<reference evidence="1 2" key="1">
    <citation type="submission" date="2024-06" db="EMBL/GenBank/DDBJ databases">
        <title>Genomic Encyclopedia of Type Strains, Phase IV (KMG-IV): sequencing the most valuable type-strain genomes for metagenomic binning, comparative biology and taxonomic classification.</title>
        <authorList>
            <person name="Goeker M."/>
        </authorList>
    </citation>
    <scope>NUCLEOTIDE SEQUENCE [LARGE SCALE GENOMIC DNA]</scope>
    <source>
        <strain evidence="1 2">DSM 23649</strain>
    </source>
</reference>
<sequence>MQESQIPMSQLCKRFELVPQILKNVKIKNKNILKKNPVKTAIDQTTKRLGNEARLVIRASGI</sequence>
<protein>
    <submittedName>
        <fullName evidence="1">GTP cyclohydrolase II</fullName>
    </submittedName>
</protein>
<organism evidence="1 2">
    <name type="scientific">Bartonella silvatica</name>
    <dbReference type="NCBI Taxonomy" id="357760"/>
    <lineage>
        <taxon>Bacteria</taxon>
        <taxon>Pseudomonadati</taxon>
        <taxon>Pseudomonadota</taxon>
        <taxon>Alphaproteobacteria</taxon>
        <taxon>Hyphomicrobiales</taxon>
        <taxon>Bartonellaceae</taxon>
        <taxon>Bartonella</taxon>
    </lineage>
</organism>
<evidence type="ECO:0000313" key="2">
    <source>
        <dbReference type="Proteomes" id="UP001549086"/>
    </source>
</evidence>
<proteinExistence type="predicted"/>
<dbReference type="SUPFAM" id="SSF55957">
    <property type="entry name" value="Phosphoglucomutase, C-terminal domain"/>
    <property type="match status" value="1"/>
</dbReference>
<dbReference type="Gene3D" id="3.30.310.50">
    <property type="entry name" value="Alpha-D-phosphohexomutase, C-terminal domain"/>
    <property type="match status" value="1"/>
</dbReference>